<comment type="caution">
    <text evidence="1">The sequence shown here is derived from an EMBL/GenBank/DDBJ whole genome shotgun (WGS) entry which is preliminary data.</text>
</comment>
<name>A0ACC3ALU9_9EURO</name>
<reference evidence="1 2" key="1">
    <citation type="journal article" date="2023" name="ACS Omega">
        <title>Identification of the Neoaspergillic Acid Biosynthesis Gene Cluster by Establishing an In Vitro CRISPR-Ribonucleoprotein Genetic System in Aspergillus melleus.</title>
        <authorList>
            <person name="Yuan B."/>
            <person name="Grau M.F."/>
            <person name="Murata R.M."/>
            <person name="Torok T."/>
            <person name="Venkateswaran K."/>
            <person name="Stajich J.E."/>
            <person name="Wang C.C.C."/>
        </authorList>
    </citation>
    <scope>NUCLEOTIDE SEQUENCE [LARGE SCALE GENOMIC DNA]</scope>
    <source>
        <strain evidence="1 2">IMV 1140</strain>
    </source>
</reference>
<organism evidence="1 2">
    <name type="scientific">Aspergillus melleus</name>
    <dbReference type="NCBI Taxonomy" id="138277"/>
    <lineage>
        <taxon>Eukaryota</taxon>
        <taxon>Fungi</taxon>
        <taxon>Dikarya</taxon>
        <taxon>Ascomycota</taxon>
        <taxon>Pezizomycotina</taxon>
        <taxon>Eurotiomycetes</taxon>
        <taxon>Eurotiomycetidae</taxon>
        <taxon>Eurotiales</taxon>
        <taxon>Aspergillaceae</taxon>
        <taxon>Aspergillus</taxon>
        <taxon>Aspergillus subgen. Circumdati</taxon>
    </lineage>
</organism>
<sequence>MSTVQESSGPSLVTSSLLAVAIVFPIIGTIAVAVRLYGSLAKHRKLFADDYIAVLAQLAAWGISIDMYVAAALGGVDNASTDVLSATTIFLRALWIEGLPLITSLVLVKTSLLLFYRRIFVTPAFRLATQVLAADPITAVWNPMATNPLRYDYNTYSIAFAAMSMIFDVIVLCFPIPVIYKLQMSTVQKFQVLGIFWLGIFCCISSAIRFYYIYSDIRRSVASMGADRYTSSATATTWAIVEPNMSILAACLPTYGNVFGVAPAVRSAFRSFRTFMSSRGGGSGSGGKYSSGGGSSLGSPWSPGKGNSVVIRSSATGESYSPRRPSSRNNWRLLGKGDDADVELAERVSSDHIPLASDPQRMNISVTRSFSQWESPIQEESRRGG</sequence>
<accession>A0ACC3ALU9</accession>
<evidence type="ECO:0000313" key="2">
    <source>
        <dbReference type="Proteomes" id="UP001177260"/>
    </source>
</evidence>
<evidence type="ECO:0000313" key="1">
    <source>
        <dbReference type="EMBL" id="KAK1138445.1"/>
    </source>
</evidence>
<dbReference type="Proteomes" id="UP001177260">
    <property type="component" value="Unassembled WGS sequence"/>
</dbReference>
<proteinExistence type="predicted"/>
<keyword evidence="2" id="KW-1185">Reference proteome</keyword>
<gene>
    <name evidence="1" type="ORF">N8T08_002501</name>
</gene>
<protein>
    <submittedName>
        <fullName evidence="1">Uncharacterized protein</fullName>
    </submittedName>
</protein>
<dbReference type="EMBL" id="JAOPJF010000149">
    <property type="protein sequence ID" value="KAK1138445.1"/>
    <property type="molecule type" value="Genomic_DNA"/>
</dbReference>